<evidence type="ECO:0000313" key="2">
    <source>
        <dbReference type="EMBL" id="PKY55795.1"/>
    </source>
</evidence>
<feature type="compositionally biased region" description="Basic residues" evidence="1">
    <location>
        <begin position="68"/>
        <end position="86"/>
    </location>
</feature>
<evidence type="ECO:0000256" key="1">
    <source>
        <dbReference type="SAM" id="MobiDB-lite"/>
    </source>
</evidence>
<keyword evidence="3" id="KW-1185">Reference proteome</keyword>
<proteinExistence type="predicted"/>
<sequence>MRLLVAEKLYPLFPTTEYRDIPLSEINKFLKKNPSFPETVSDWAEREMIRRHVNYKRSTLNLSDKTQKISKSRKPNGNSKRFKKRKLIESNNEINEEGQQASGPTLSTKNCAVDRVIQQKSEEERETDQEVSQVKDYGNKHKATHNNTIMKNEKKLLK</sequence>
<dbReference type="VEuPathDB" id="FungiDB:RhiirA1_541539"/>
<feature type="compositionally biased region" description="Polar residues" evidence="1">
    <location>
        <begin position="89"/>
        <end position="110"/>
    </location>
</feature>
<protein>
    <submittedName>
        <fullName evidence="2">Uncharacterized protein</fullName>
    </submittedName>
</protein>
<accession>A0A2I1HAB1</accession>
<dbReference type="AlphaFoldDB" id="A0A2I1HAB1"/>
<dbReference type="VEuPathDB" id="FungiDB:RhiirFUN_013089"/>
<reference evidence="2 3" key="1">
    <citation type="submission" date="2015-10" db="EMBL/GenBank/DDBJ databases">
        <title>Genome analyses suggest a sexual origin of heterokaryosis in a supposedly ancient asexual fungus.</title>
        <authorList>
            <person name="Ropars J."/>
            <person name="Sedzielewska K."/>
            <person name="Noel J."/>
            <person name="Charron P."/>
            <person name="Farinelli L."/>
            <person name="Marton T."/>
            <person name="Kruger M."/>
            <person name="Pelin A."/>
            <person name="Brachmann A."/>
            <person name="Corradi N."/>
        </authorList>
    </citation>
    <scope>NUCLEOTIDE SEQUENCE [LARGE SCALE GENOMIC DNA]</scope>
    <source>
        <strain evidence="2 3">A4</strain>
    </source>
</reference>
<evidence type="ECO:0000313" key="3">
    <source>
        <dbReference type="Proteomes" id="UP000234323"/>
    </source>
</evidence>
<feature type="region of interest" description="Disordered" evidence="1">
    <location>
        <begin position="59"/>
        <end position="158"/>
    </location>
</feature>
<name>A0A2I1HAB1_9GLOM</name>
<dbReference type="EMBL" id="LLXI01001968">
    <property type="protein sequence ID" value="PKY55795.1"/>
    <property type="molecule type" value="Genomic_DNA"/>
</dbReference>
<gene>
    <name evidence="2" type="ORF">RhiirA4_548906</name>
</gene>
<dbReference type="Proteomes" id="UP000234323">
    <property type="component" value="Unassembled WGS sequence"/>
</dbReference>
<organism evidence="2 3">
    <name type="scientific">Rhizophagus irregularis</name>
    <dbReference type="NCBI Taxonomy" id="588596"/>
    <lineage>
        <taxon>Eukaryota</taxon>
        <taxon>Fungi</taxon>
        <taxon>Fungi incertae sedis</taxon>
        <taxon>Mucoromycota</taxon>
        <taxon>Glomeromycotina</taxon>
        <taxon>Glomeromycetes</taxon>
        <taxon>Glomerales</taxon>
        <taxon>Glomeraceae</taxon>
        <taxon>Rhizophagus</taxon>
    </lineage>
</organism>
<comment type="caution">
    <text evidence="2">The sequence shown here is derived from an EMBL/GenBank/DDBJ whole genome shotgun (WGS) entry which is preliminary data.</text>
</comment>
<dbReference type="VEuPathDB" id="FungiDB:FUN_016336"/>